<dbReference type="Gramene" id="rna-gnl|WGS:NBSK|LSAT_9X91481_mrna">
    <property type="protein sequence ID" value="cds-PLY69037.1"/>
    <property type="gene ID" value="gene-LSAT_9X91481"/>
</dbReference>
<dbReference type="OrthoDB" id="1936883at2759"/>
<evidence type="ECO:0000259" key="5">
    <source>
        <dbReference type="PROSITE" id="PS50104"/>
    </source>
</evidence>
<evidence type="ECO:0000256" key="3">
    <source>
        <dbReference type="ARBA" id="ARBA00022821"/>
    </source>
</evidence>
<dbReference type="Pfam" id="PF00931">
    <property type="entry name" value="NB-ARC"/>
    <property type="match status" value="1"/>
</dbReference>
<dbReference type="Gene3D" id="3.40.50.300">
    <property type="entry name" value="P-loop containing nucleotide triphosphate hydrolases"/>
    <property type="match status" value="1"/>
</dbReference>
<dbReference type="PROSITE" id="PS51450">
    <property type="entry name" value="LRR"/>
    <property type="match status" value="1"/>
</dbReference>
<keyword evidence="7" id="KW-1185">Reference proteome</keyword>
<dbReference type="SMART" id="SM00369">
    <property type="entry name" value="LRR_TYP"/>
    <property type="match status" value="5"/>
</dbReference>
<keyword evidence="1" id="KW-0433">Leucine-rich repeat</keyword>
<dbReference type="InterPro" id="IPR027417">
    <property type="entry name" value="P-loop_NTPase"/>
</dbReference>
<dbReference type="Gene3D" id="1.10.8.430">
    <property type="entry name" value="Helical domain of apoptotic protease-activating factors"/>
    <property type="match status" value="1"/>
</dbReference>
<dbReference type="PROSITE" id="PS50104">
    <property type="entry name" value="TIR"/>
    <property type="match status" value="1"/>
</dbReference>
<feature type="domain" description="TIR" evidence="5">
    <location>
        <begin position="13"/>
        <end position="179"/>
    </location>
</feature>
<comment type="caution">
    <text evidence="6">The sequence shown here is derived from an EMBL/GenBank/DDBJ whole genome shotgun (WGS) entry which is preliminary data.</text>
</comment>
<dbReference type="Pfam" id="PF23282">
    <property type="entry name" value="WHD_ROQ1"/>
    <property type="match status" value="1"/>
</dbReference>
<dbReference type="EMBL" id="NBSK02000009">
    <property type="protein sequence ID" value="KAJ0184821.1"/>
    <property type="molecule type" value="Genomic_DNA"/>
</dbReference>
<keyword evidence="4" id="KW-0520">NAD</keyword>
<dbReference type="InterPro" id="IPR003591">
    <property type="entry name" value="Leu-rich_rpt_typical-subtyp"/>
</dbReference>
<name>A0A9R1WP79_LACSA</name>
<dbReference type="SUPFAM" id="SSF52058">
    <property type="entry name" value="L domain-like"/>
    <property type="match status" value="1"/>
</dbReference>
<dbReference type="GO" id="GO:0043531">
    <property type="term" value="F:ADP binding"/>
    <property type="evidence" value="ECO:0007669"/>
    <property type="project" value="InterPro"/>
</dbReference>
<dbReference type="GO" id="GO:0051707">
    <property type="term" value="P:response to other organism"/>
    <property type="evidence" value="ECO:0007669"/>
    <property type="project" value="UniProtKB-ARBA"/>
</dbReference>
<dbReference type="Pfam" id="PF07725">
    <property type="entry name" value="LRR_3"/>
    <property type="match status" value="1"/>
</dbReference>
<sequence>MASSSTLPIHGSSKYDIFLSFRGKDTRKNFVDHLYHALQRQGIYTYKEDKKIMKGKRISDELIRSIEDSKFYLIVFSRNYASSSWCLDELVKIMECHNDKTTEHTAYPVFYDVTPTDVRHQRGDVRKAFAKHKNKETAGKWREALKEAADLAGWELKNTADGHEAKFIQEIVEQVSLELCSINCNFDEKLVGMEMRVNDLVSSLEIGIDDVRMIGIKGMGGGGKTTLARSVFDGISFQFEGASFVENVRETSSTSLSGLKSLQCQIVSDVSDDKDISIRGVHEGKSMMKRRMRGRKVLIVLDDVSHINQLEALAGECSWFKPGSRIIITTRDEKVLLAHKVTLIRDVNLLSNKEAICLFSRYAFGSEIPIKDYGELSEKVLRYAAGLPLTIKVLGSNLCGEDKPIWKDALERLKSIPLSETMKILELSYTVLEDDHKEIFLDVACIMKGWSKDKAIQALESCGFHAISGLRVLQQKSLITIDARGDQEYVRMHDHIEEMGRNIVRRSHPNMPEKHSRWWKNDEIEHILANDLSTEETRCVHFHIQKLDPYILIKCFGKMKALRFLSIVMKDCSRNLELNTFIPSFPDALQYLRWTNYPFRCFPKTCQANNLVTLEMPESKIVQLWEGGERKLLDKLRFLDLSYSKLKTLDLDLTPNLETLNLGNCCDLVELTDAISMMEHLKSLKVNGCLLLEKLPDDLCRLGCLEKLNLSSTNIKHLPDNIFMLKNLKHLKLDECKLLEKLPEDIGEVKCLKKLSLSSTKIKRLPDSICMLKHLRKLKLDDCESLEKLPEDIGELKCLECLDLSCTKIKHLPDSICSLKHLRDLKLYYCESLEKLPEDIGKLKCLEFLDLSFTEITHLPDSLCKLKYLSDLILNCCFSLEKLPEDLGELEYLRELHIKGICIDLPQSIHLLNGLCIYGSRWLLESFDFSSEIQPLEDEENFKGQDQYYKMLCYVEV</sequence>
<evidence type="ECO:0000256" key="4">
    <source>
        <dbReference type="ARBA" id="ARBA00023027"/>
    </source>
</evidence>
<dbReference type="GO" id="GO:0006952">
    <property type="term" value="P:defense response"/>
    <property type="evidence" value="ECO:0007669"/>
    <property type="project" value="UniProtKB-KW"/>
</dbReference>
<accession>A0A9R1WP79</accession>
<evidence type="ECO:0000313" key="7">
    <source>
        <dbReference type="Proteomes" id="UP000235145"/>
    </source>
</evidence>
<gene>
    <name evidence="6" type="ORF">LSAT_V11C900492300</name>
</gene>
<dbReference type="PRINTS" id="PR00364">
    <property type="entry name" value="DISEASERSIST"/>
</dbReference>
<dbReference type="SMART" id="SM00255">
    <property type="entry name" value="TIR"/>
    <property type="match status" value="1"/>
</dbReference>
<dbReference type="GO" id="GO:0007165">
    <property type="term" value="P:signal transduction"/>
    <property type="evidence" value="ECO:0007669"/>
    <property type="project" value="InterPro"/>
</dbReference>
<dbReference type="InterPro" id="IPR002182">
    <property type="entry name" value="NB-ARC"/>
</dbReference>
<dbReference type="Gene3D" id="3.80.10.10">
    <property type="entry name" value="Ribonuclease Inhibitor"/>
    <property type="match status" value="2"/>
</dbReference>
<dbReference type="SUPFAM" id="SSF52200">
    <property type="entry name" value="Toll/Interleukin receptor TIR domain"/>
    <property type="match status" value="1"/>
</dbReference>
<dbReference type="Pfam" id="PF01582">
    <property type="entry name" value="TIR"/>
    <property type="match status" value="1"/>
</dbReference>
<dbReference type="InterPro" id="IPR001611">
    <property type="entry name" value="Leu-rich_rpt"/>
</dbReference>
<protein>
    <recommendedName>
        <fullName evidence="5">TIR domain-containing protein</fullName>
    </recommendedName>
</protein>
<dbReference type="InterPro" id="IPR044974">
    <property type="entry name" value="Disease_R_plants"/>
</dbReference>
<dbReference type="InterPro" id="IPR035897">
    <property type="entry name" value="Toll_tir_struct_dom_sf"/>
</dbReference>
<dbReference type="InterPro" id="IPR000157">
    <property type="entry name" value="TIR_dom"/>
</dbReference>
<dbReference type="InterPro" id="IPR011713">
    <property type="entry name" value="Leu-rich_rpt_3"/>
</dbReference>
<dbReference type="PANTHER" id="PTHR11017:SF544">
    <property type="entry name" value="ADP-RIBOSYL CYCLASE_CYCLIC ADP-RIBOSE HYDROLASE"/>
    <property type="match status" value="1"/>
</dbReference>
<dbReference type="SUPFAM" id="SSF52540">
    <property type="entry name" value="P-loop containing nucleoside triphosphate hydrolases"/>
    <property type="match status" value="1"/>
</dbReference>
<dbReference type="InterPro" id="IPR042197">
    <property type="entry name" value="Apaf_helical"/>
</dbReference>
<proteinExistence type="predicted"/>
<dbReference type="InterPro" id="IPR058192">
    <property type="entry name" value="WHD_ROQ1-like"/>
</dbReference>
<keyword evidence="2" id="KW-0677">Repeat</keyword>
<evidence type="ECO:0000313" key="6">
    <source>
        <dbReference type="EMBL" id="KAJ0184821.1"/>
    </source>
</evidence>
<dbReference type="Gene3D" id="3.40.50.10140">
    <property type="entry name" value="Toll/interleukin-1 receptor homology (TIR) domain"/>
    <property type="match status" value="1"/>
</dbReference>
<organism evidence="6 7">
    <name type="scientific">Lactuca sativa</name>
    <name type="common">Garden lettuce</name>
    <dbReference type="NCBI Taxonomy" id="4236"/>
    <lineage>
        <taxon>Eukaryota</taxon>
        <taxon>Viridiplantae</taxon>
        <taxon>Streptophyta</taxon>
        <taxon>Embryophyta</taxon>
        <taxon>Tracheophyta</taxon>
        <taxon>Spermatophyta</taxon>
        <taxon>Magnoliopsida</taxon>
        <taxon>eudicotyledons</taxon>
        <taxon>Gunneridae</taxon>
        <taxon>Pentapetalae</taxon>
        <taxon>asterids</taxon>
        <taxon>campanulids</taxon>
        <taxon>Asterales</taxon>
        <taxon>Asteraceae</taxon>
        <taxon>Cichorioideae</taxon>
        <taxon>Cichorieae</taxon>
        <taxon>Lactucinae</taxon>
        <taxon>Lactuca</taxon>
    </lineage>
</organism>
<dbReference type="PANTHER" id="PTHR11017">
    <property type="entry name" value="LEUCINE-RICH REPEAT-CONTAINING PROTEIN"/>
    <property type="match status" value="1"/>
</dbReference>
<keyword evidence="3" id="KW-0611">Plant defense</keyword>
<dbReference type="Pfam" id="PF23598">
    <property type="entry name" value="LRR_14"/>
    <property type="match status" value="1"/>
</dbReference>
<dbReference type="InterPro" id="IPR055414">
    <property type="entry name" value="LRR_R13L4/SHOC2-like"/>
</dbReference>
<dbReference type="Proteomes" id="UP000235145">
    <property type="component" value="Unassembled WGS sequence"/>
</dbReference>
<dbReference type="AlphaFoldDB" id="A0A9R1WP79"/>
<evidence type="ECO:0000256" key="1">
    <source>
        <dbReference type="ARBA" id="ARBA00022614"/>
    </source>
</evidence>
<dbReference type="FunFam" id="3.40.50.10140:FF:000007">
    <property type="entry name" value="Disease resistance protein (TIR-NBS-LRR class)"/>
    <property type="match status" value="1"/>
</dbReference>
<dbReference type="InterPro" id="IPR032675">
    <property type="entry name" value="LRR_dom_sf"/>
</dbReference>
<reference evidence="6 7" key="1">
    <citation type="journal article" date="2017" name="Nat. Commun.">
        <title>Genome assembly with in vitro proximity ligation data and whole-genome triplication in lettuce.</title>
        <authorList>
            <person name="Reyes-Chin-Wo S."/>
            <person name="Wang Z."/>
            <person name="Yang X."/>
            <person name="Kozik A."/>
            <person name="Arikit S."/>
            <person name="Song C."/>
            <person name="Xia L."/>
            <person name="Froenicke L."/>
            <person name="Lavelle D.O."/>
            <person name="Truco M.J."/>
            <person name="Xia R."/>
            <person name="Zhu S."/>
            <person name="Xu C."/>
            <person name="Xu H."/>
            <person name="Xu X."/>
            <person name="Cox K."/>
            <person name="Korf I."/>
            <person name="Meyers B.C."/>
            <person name="Michelmore R.W."/>
        </authorList>
    </citation>
    <scope>NUCLEOTIDE SEQUENCE [LARGE SCALE GENOMIC DNA]</scope>
    <source>
        <strain evidence="7">cv. Salinas</strain>
        <tissue evidence="6">Seedlings</tissue>
    </source>
</reference>
<evidence type="ECO:0000256" key="2">
    <source>
        <dbReference type="ARBA" id="ARBA00022737"/>
    </source>
</evidence>